<protein>
    <submittedName>
        <fullName evidence="2">Exodeoxyribonuclease VIII</fullName>
    </submittedName>
</protein>
<sequence>MNEGIYYDISNEDYHHGLGISKSQLDLIDESPADFIWHRDAPVDNEKTKALDFGTALHCLLLEPDEFQKRFRIAPEVNRRTNAGKEQEKEFLEMCEKENITPITNEDNRKLSLMKDSAMAHPIARWCLEAKGIAESSIYWKDKDTDILCRCRPDKLIEEHHWLVDVKSTADIQKFELSMYEYRYHVQDSFYSDGYKSLTGEMPVFVFLAVSTAINCGRYPVRVFVLDEQAKSVGRITYKQNLFTYAECLKTDEWAGIRTLSLPSWAKELKHEHTTAS</sequence>
<evidence type="ECO:0000259" key="1">
    <source>
        <dbReference type="Pfam" id="PF12684"/>
    </source>
</evidence>
<dbReference type="Pfam" id="PF12684">
    <property type="entry name" value="DUF3799"/>
    <property type="match status" value="1"/>
</dbReference>
<dbReference type="EMBL" id="WLUB01000053">
    <property type="protein sequence ID" value="MTC36155.1"/>
    <property type="molecule type" value="Genomic_DNA"/>
</dbReference>
<dbReference type="Proteomes" id="UP000449944">
    <property type="component" value="Unassembled WGS sequence"/>
</dbReference>
<dbReference type="InterPro" id="IPR011604">
    <property type="entry name" value="PDDEXK-like_dom_sf"/>
</dbReference>
<reference evidence="2 3" key="1">
    <citation type="submission" date="2019-10" db="EMBL/GenBank/DDBJ databases">
        <title>Comparative genomic analysis of Providencia.</title>
        <authorList>
            <person name="Yuan C."/>
            <person name="Wei Y."/>
            <person name="Yin Z."/>
        </authorList>
    </citation>
    <scope>NUCLEOTIDE SEQUENCE [LARGE SCALE GENOMIC DNA]</scope>
    <source>
        <strain evidence="3">wls1934</strain>
    </source>
</reference>
<dbReference type="InterPro" id="IPR024432">
    <property type="entry name" value="Put_RecE_PDDEXK-like_dom"/>
</dbReference>
<proteinExistence type="predicted"/>
<dbReference type="Gene3D" id="3.90.320.10">
    <property type="match status" value="1"/>
</dbReference>
<evidence type="ECO:0000313" key="3">
    <source>
        <dbReference type="Proteomes" id="UP000449944"/>
    </source>
</evidence>
<gene>
    <name evidence="2" type="ORF">GKR67_16320</name>
</gene>
<evidence type="ECO:0000313" key="2">
    <source>
        <dbReference type="EMBL" id="MTC36155.1"/>
    </source>
</evidence>
<comment type="caution">
    <text evidence="2">The sequence shown here is derived from an EMBL/GenBank/DDBJ whole genome shotgun (WGS) entry which is preliminary data.</text>
</comment>
<organism evidence="2 3">
    <name type="scientific">Providencia alcalifaciens</name>
    <dbReference type="NCBI Taxonomy" id="126385"/>
    <lineage>
        <taxon>Bacteria</taxon>
        <taxon>Pseudomonadati</taxon>
        <taxon>Pseudomonadota</taxon>
        <taxon>Gammaproteobacteria</taxon>
        <taxon>Enterobacterales</taxon>
        <taxon>Morganellaceae</taxon>
        <taxon>Providencia</taxon>
    </lineage>
</organism>
<feature type="domain" description="Putative exodeoxyribonuclease 8 PDDEXK-like" evidence="1">
    <location>
        <begin position="21"/>
        <end position="255"/>
    </location>
</feature>
<accession>A0AAW9VEV2</accession>
<dbReference type="AlphaFoldDB" id="A0AAW9VEV2"/>
<name>A0AAW9VEV2_9GAMM</name>